<evidence type="ECO:0000313" key="2">
    <source>
        <dbReference type="Proteomes" id="UP001432059"/>
    </source>
</evidence>
<name>A0AAU0F6P9_9FLAO</name>
<dbReference type="EMBL" id="CP136427">
    <property type="protein sequence ID" value="WOC53146.1"/>
    <property type="molecule type" value="Genomic_DNA"/>
</dbReference>
<sequence length="208" mass="23560">MSTYGSDQLKINSLYKGTDQRYVMFVTSKQASTGADGYFRLNGQFGYVVRKAKNKTAAHELGHGVFKLEHPWEEYGSIQSNSNLLMDYSSGEIISHLDWKQINDPKFKIYAFQKQESGEFSEIQLTPEWEPFKFSGSSTYISGDITSPNGAVHGIAMCKNDNCSDKEYYYWVNNGTKKGYYAEGIAKPLNITYLNQKEKDANPAITLF</sequence>
<geneLocation type="plasmid" evidence="1 2">
    <name>pQD2021</name>
</geneLocation>
<dbReference type="AlphaFoldDB" id="A0AAU0F6P9"/>
<dbReference type="Proteomes" id="UP001432059">
    <property type="component" value="Plasmid pQD2021"/>
</dbReference>
<keyword evidence="2" id="KW-1185">Reference proteome</keyword>
<evidence type="ECO:0000313" key="1">
    <source>
        <dbReference type="EMBL" id="WOC53146.1"/>
    </source>
</evidence>
<gene>
    <name evidence="1" type="ORF">BPO_p0063</name>
</gene>
<reference evidence="1" key="1">
    <citation type="submission" date="2023-10" db="EMBL/GenBank/DDBJ databases">
        <title>Characterization and whole genome sequencing of a novel strain of Bergeyella porcorum QD2021 isolated from pig.</title>
        <authorList>
            <person name="Liu G."/>
            <person name="Chen C."/>
            <person name="Han X."/>
        </authorList>
    </citation>
    <scope>NUCLEOTIDE SEQUENCE</scope>
    <source>
        <strain evidence="1">QD2021</strain>
        <plasmid evidence="1">pQD2021</plasmid>
    </source>
</reference>
<dbReference type="RefSeq" id="WP_327985363.1">
    <property type="nucleotide sequence ID" value="NZ_CP136427.1"/>
</dbReference>
<accession>A0AAU0F6P9</accession>
<dbReference type="KEGG" id="bpor:BPO_p0063"/>
<protein>
    <submittedName>
        <fullName evidence="1">Uncharacterized protein</fullName>
    </submittedName>
</protein>
<proteinExistence type="predicted"/>
<organism evidence="1 2">
    <name type="scientific">Bergeyella porcorum</name>
    <dbReference type="NCBI Taxonomy" id="1735111"/>
    <lineage>
        <taxon>Bacteria</taxon>
        <taxon>Pseudomonadati</taxon>
        <taxon>Bacteroidota</taxon>
        <taxon>Flavobacteriia</taxon>
        <taxon>Flavobacteriales</taxon>
        <taxon>Weeksellaceae</taxon>
        <taxon>Bergeyella</taxon>
    </lineage>
</organism>
<keyword evidence="1" id="KW-0614">Plasmid</keyword>